<comment type="caution">
    <text evidence="2">The sequence shown here is derived from an EMBL/GenBank/DDBJ whole genome shotgun (WGS) entry which is preliminary data.</text>
</comment>
<proteinExistence type="predicted"/>
<dbReference type="PANTHER" id="PTHR35525">
    <property type="entry name" value="BLL6575 PROTEIN"/>
    <property type="match status" value="1"/>
</dbReference>
<dbReference type="EMBL" id="JALPRY010000031">
    <property type="protein sequence ID" value="MCK8782528.1"/>
    <property type="molecule type" value="Genomic_DNA"/>
</dbReference>
<dbReference type="Gene3D" id="1.10.3300.10">
    <property type="entry name" value="Jann2411-like domain"/>
    <property type="match status" value="1"/>
</dbReference>
<dbReference type="InterPro" id="IPR023286">
    <property type="entry name" value="ABATE_dom_sf"/>
</dbReference>
<dbReference type="Proteomes" id="UP001202827">
    <property type="component" value="Unassembled WGS sequence"/>
</dbReference>
<organism evidence="2 3">
    <name type="scientific">Neorhizobium turbinariae</name>
    <dbReference type="NCBI Taxonomy" id="2937795"/>
    <lineage>
        <taxon>Bacteria</taxon>
        <taxon>Pseudomonadati</taxon>
        <taxon>Pseudomonadota</taxon>
        <taxon>Alphaproteobacteria</taxon>
        <taxon>Hyphomicrobiales</taxon>
        <taxon>Rhizobiaceae</taxon>
        <taxon>Rhizobium/Agrobacterium group</taxon>
        <taxon>Neorhizobium</taxon>
    </lineage>
</organism>
<keyword evidence="3" id="KW-1185">Reference proteome</keyword>
<dbReference type="RefSeq" id="WP_248684827.1">
    <property type="nucleotide sequence ID" value="NZ_JALPRY010000031.1"/>
</dbReference>
<dbReference type="Pfam" id="PF07336">
    <property type="entry name" value="ABATE"/>
    <property type="match status" value="1"/>
</dbReference>
<protein>
    <submittedName>
        <fullName evidence="2">CGNR zinc finger domain-containing protein</fullName>
    </submittedName>
</protein>
<gene>
    <name evidence="2" type="ORF">M0654_21390</name>
</gene>
<feature type="domain" description="Zinc finger CGNR" evidence="1">
    <location>
        <begin position="158"/>
        <end position="200"/>
    </location>
</feature>
<evidence type="ECO:0000313" key="3">
    <source>
        <dbReference type="Proteomes" id="UP001202827"/>
    </source>
</evidence>
<name>A0ABT0IXC7_9HYPH</name>
<dbReference type="SUPFAM" id="SSF160904">
    <property type="entry name" value="Jann2411-like"/>
    <property type="match status" value="1"/>
</dbReference>
<accession>A0ABT0IXC7</accession>
<evidence type="ECO:0000313" key="2">
    <source>
        <dbReference type="EMBL" id="MCK8782528.1"/>
    </source>
</evidence>
<reference evidence="2 3" key="1">
    <citation type="submission" date="2022-04" db="EMBL/GenBank/DDBJ databases">
        <title>Rhizobium coralii sp. nov., isolated from coral Turbinaria peltata.</title>
        <authorList>
            <person name="Sun H."/>
        </authorList>
    </citation>
    <scope>NUCLEOTIDE SEQUENCE [LARGE SCALE GENOMIC DNA]</scope>
    <source>
        <strain evidence="2 3">NTR19</strain>
    </source>
</reference>
<dbReference type="InterPro" id="IPR021005">
    <property type="entry name" value="Znf_CGNR"/>
</dbReference>
<sequence>MASSTKDMRLIGGHPALDLVNTVDSRGDRWGPDFIQVFDDVLVLAERLELVEPKVAGKLRRLLISSAADAEGLVKEVIALREALHEVFLAEDAGGPYPKAAIEIVAGWARRGRVRQVFKDDNGVFGWTLPFDSFEDVPAKFALEATALITERPHRRPVRECKGDNCGWLFLDHSKSGRRLWCSDASCGTHNRVKRFRARHAPDKPSRA</sequence>
<dbReference type="InterPro" id="IPR010852">
    <property type="entry name" value="ABATE"/>
</dbReference>
<dbReference type="Pfam" id="PF11706">
    <property type="entry name" value="zf-CGNR"/>
    <property type="match status" value="1"/>
</dbReference>
<dbReference type="PANTHER" id="PTHR35525:SF3">
    <property type="entry name" value="BLL6575 PROTEIN"/>
    <property type="match status" value="1"/>
</dbReference>
<evidence type="ECO:0000259" key="1">
    <source>
        <dbReference type="Pfam" id="PF11706"/>
    </source>
</evidence>